<sequence>MKTICLQESSHIQFQIRQIGAGGNGGYFFRNLLQLISSYQANDSKTKDRFDVLIADGDLVEKKNLKNQLFSEEDISDKKVIALSDRYGGHYDVETKRVTEYITTTDMLRRLFPTVTNGRQVIPVLVGMIDNDRTRQLFDEFFFSEEVTDLVWIDLGIEGMTTFDDPNQEQLKIMNESGFGGQCVIGLKWKGSVILPPVTRVYPNILDNDRTSFPGQSCGELLPENPQRIMTNQFAAQVASMVMNNLFHTKSIYANVINFNAQFGQMKATFLSADQVGEFEKARGLVTAGGEKE</sequence>
<dbReference type="GO" id="GO:0008641">
    <property type="term" value="F:ubiquitin-like modifier activating enzyme activity"/>
    <property type="evidence" value="ECO:0007669"/>
    <property type="project" value="InterPro"/>
</dbReference>
<dbReference type="Gene3D" id="3.40.50.720">
    <property type="entry name" value="NAD(P)-binding Rossmann-like Domain"/>
    <property type="match status" value="1"/>
</dbReference>
<organism evidence="1 2">
    <name type="scientific">Paenibacillus abyssi</name>
    <dbReference type="NCBI Taxonomy" id="1340531"/>
    <lineage>
        <taxon>Bacteria</taxon>
        <taxon>Bacillati</taxon>
        <taxon>Bacillota</taxon>
        <taxon>Bacilli</taxon>
        <taxon>Bacillales</taxon>
        <taxon>Paenibacillaceae</taxon>
        <taxon>Paenibacillus</taxon>
    </lineage>
</organism>
<accession>A0A917G228</accession>
<dbReference type="SUPFAM" id="SSF69572">
    <property type="entry name" value="Activating enzymes of the ubiquitin-like proteins"/>
    <property type="match status" value="1"/>
</dbReference>
<evidence type="ECO:0000313" key="2">
    <source>
        <dbReference type="Proteomes" id="UP000644756"/>
    </source>
</evidence>
<dbReference type="InterPro" id="IPR035985">
    <property type="entry name" value="Ubiquitin-activating_enz"/>
</dbReference>
<gene>
    <name evidence="1" type="ORF">GCM10010916_38890</name>
</gene>
<dbReference type="EMBL" id="BMGR01000014">
    <property type="protein sequence ID" value="GGG18280.1"/>
    <property type="molecule type" value="Genomic_DNA"/>
</dbReference>
<dbReference type="RefSeq" id="WP_188532734.1">
    <property type="nucleotide sequence ID" value="NZ_BMGR01000014.1"/>
</dbReference>
<keyword evidence="2" id="KW-1185">Reference proteome</keyword>
<evidence type="ECO:0000313" key="1">
    <source>
        <dbReference type="EMBL" id="GGG18280.1"/>
    </source>
</evidence>
<evidence type="ECO:0008006" key="3">
    <source>
        <dbReference type="Google" id="ProtNLM"/>
    </source>
</evidence>
<reference evidence="1" key="1">
    <citation type="journal article" date="2014" name="Int. J. Syst. Evol. Microbiol.">
        <title>Complete genome sequence of Corynebacterium casei LMG S-19264T (=DSM 44701T), isolated from a smear-ripened cheese.</title>
        <authorList>
            <consortium name="US DOE Joint Genome Institute (JGI-PGF)"/>
            <person name="Walter F."/>
            <person name="Albersmeier A."/>
            <person name="Kalinowski J."/>
            <person name="Ruckert C."/>
        </authorList>
    </citation>
    <scope>NUCLEOTIDE SEQUENCE</scope>
    <source>
        <strain evidence="1">CGMCC 1.12987</strain>
    </source>
</reference>
<dbReference type="Proteomes" id="UP000644756">
    <property type="component" value="Unassembled WGS sequence"/>
</dbReference>
<name>A0A917G228_9BACL</name>
<dbReference type="AlphaFoldDB" id="A0A917G228"/>
<proteinExistence type="predicted"/>
<comment type="caution">
    <text evidence="1">The sequence shown here is derived from an EMBL/GenBank/DDBJ whole genome shotgun (WGS) entry which is preliminary data.</text>
</comment>
<protein>
    <recommendedName>
        <fullName evidence="3">THIF-type NAD/FAD binding fold domain-containing protein</fullName>
    </recommendedName>
</protein>
<reference evidence="1" key="2">
    <citation type="submission" date="2020-09" db="EMBL/GenBank/DDBJ databases">
        <authorList>
            <person name="Sun Q."/>
            <person name="Zhou Y."/>
        </authorList>
    </citation>
    <scope>NUCLEOTIDE SEQUENCE</scope>
    <source>
        <strain evidence="1">CGMCC 1.12987</strain>
    </source>
</reference>